<sequence length="148" mass="15885">MLVRRSENVDLAVRRAADHGAANLVVVLDLEPHVARDPAVRADVVPGDVLHLKSVGVEPVAAQVGVTLARGQPVLATGERTRVPGRATVTATRAELRDLHRPCGRQAVVDVAPGAGIGVRGLSVHEREPDRSGDRHYERSDASNRFEF</sequence>
<reference evidence="2" key="2">
    <citation type="submission" date="1999-06" db="EMBL/GenBank/DDBJ databases">
        <title>Sequencing and analysis of genes involved in the biosynthesis of a vancomycin group antibiotic.</title>
        <authorList>
            <person name="van Wageningen A."/>
            <person name="Kirkpatrick P."/>
            <person name="Williams D."/>
            <person name="Harris B."/>
            <person name="Kershaw J."/>
            <person name="Lennard N."/>
            <person name="Jones M."/>
            <person name="Jones S."/>
            <person name="Solenberg P."/>
        </authorList>
    </citation>
    <scope>NUCLEOTIDE SEQUENCE</scope>
    <source>
        <strain evidence="2">A3</strain>
    </source>
</reference>
<feature type="region of interest" description="Disordered" evidence="1">
    <location>
        <begin position="124"/>
        <end position="148"/>
    </location>
</feature>
<reference evidence="2" key="3">
    <citation type="submission" date="1999-06" db="EMBL/GenBank/DDBJ databases">
        <authorList>
            <person name="Lennard N."/>
            <person name="Harris B."/>
        </authorList>
    </citation>
    <scope>NUCLEOTIDE SEQUENCE</scope>
    <source>
        <strain evidence="2">A3</strain>
    </source>
</reference>
<accession>Q9XBD9</accession>
<protein>
    <submittedName>
        <fullName evidence="2">Uncharacterized protein CZA382.12</fullName>
    </submittedName>
</protein>
<gene>
    <name evidence="2" type="primary">CZA382.12</name>
</gene>
<evidence type="ECO:0000256" key="1">
    <source>
        <dbReference type="SAM" id="MobiDB-lite"/>
    </source>
</evidence>
<dbReference type="AlphaFoldDB" id="Q9XBD9"/>
<evidence type="ECO:0000313" key="2">
    <source>
        <dbReference type="EMBL" id="CAB45033.1"/>
    </source>
</evidence>
<dbReference type="EMBL" id="AL078635">
    <property type="protein sequence ID" value="CAB45033.1"/>
    <property type="molecule type" value="Genomic_DNA"/>
</dbReference>
<proteinExistence type="predicted"/>
<name>Q9XBD9_AMYOR</name>
<reference evidence="2" key="1">
    <citation type="submission" date="1999-05" db="EMBL/GenBank/DDBJ databases">
        <authorList>
            <person name="Bentley S.D."/>
            <person name="Parkhill J."/>
            <person name="Barrell B.G."/>
            <person name="Rajandream M.A."/>
        </authorList>
    </citation>
    <scope>NUCLEOTIDE SEQUENCE</scope>
    <source>
        <strain evidence="2">A3</strain>
    </source>
</reference>
<organism evidence="2">
    <name type="scientific">Amycolatopsis orientalis</name>
    <name type="common">Nocardia orientalis</name>
    <dbReference type="NCBI Taxonomy" id="31958"/>
    <lineage>
        <taxon>Bacteria</taxon>
        <taxon>Bacillati</taxon>
        <taxon>Actinomycetota</taxon>
        <taxon>Actinomycetes</taxon>
        <taxon>Pseudonocardiales</taxon>
        <taxon>Pseudonocardiaceae</taxon>
        <taxon>Amycolatopsis</taxon>
    </lineage>
</organism>